<dbReference type="PIRSF" id="PIRSF006060">
    <property type="entry name" value="AA_transporter"/>
    <property type="match status" value="1"/>
</dbReference>
<dbReference type="Gene3D" id="1.20.1740.10">
    <property type="entry name" value="Amino acid/polyamine transporter I"/>
    <property type="match status" value="1"/>
</dbReference>
<keyword evidence="4 7" id="KW-1133">Transmembrane helix</keyword>
<dbReference type="PANTHER" id="PTHR45649:SF5">
    <property type="entry name" value="GABA TRANSPORTER (EUROFUNG)-RELATED"/>
    <property type="match status" value="1"/>
</dbReference>
<feature type="transmembrane region" description="Helical" evidence="7">
    <location>
        <begin position="248"/>
        <end position="265"/>
    </location>
</feature>
<keyword evidence="2" id="KW-0813">Transport</keyword>
<feature type="transmembrane region" description="Helical" evidence="7">
    <location>
        <begin position="407"/>
        <end position="432"/>
    </location>
</feature>
<feature type="transmembrane region" description="Helical" evidence="7">
    <location>
        <begin position="286"/>
        <end position="308"/>
    </location>
</feature>
<feature type="transmembrane region" description="Helical" evidence="7">
    <location>
        <begin position="383"/>
        <end position="401"/>
    </location>
</feature>
<gene>
    <name evidence="8" type="ORF">BS50DRAFT_643050</name>
</gene>
<evidence type="ECO:0000256" key="6">
    <source>
        <dbReference type="SAM" id="MobiDB-lite"/>
    </source>
</evidence>
<dbReference type="STRING" id="1448308.A0A2T2PAE6"/>
<feature type="transmembrane region" description="Helical" evidence="7">
    <location>
        <begin position="43"/>
        <end position="59"/>
    </location>
</feature>
<feature type="transmembrane region" description="Helical" evidence="7">
    <location>
        <begin position="453"/>
        <end position="475"/>
    </location>
</feature>
<keyword evidence="3 7" id="KW-0812">Transmembrane</keyword>
<feature type="transmembrane region" description="Helical" evidence="7">
    <location>
        <begin position="79"/>
        <end position="101"/>
    </location>
</feature>
<dbReference type="OrthoDB" id="3257095at2759"/>
<organism evidence="8 9">
    <name type="scientific">Corynespora cassiicola Philippines</name>
    <dbReference type="NCBI Taxonomy" id="1448308"/>
    <lineage>
        <taxon>Eukaryota</taxon>
        <taxon>Fungi</taxon>
        <taxon>Dikarya</taxon>
        <taxon>Ascomycota</taxon>
        <taxon>Pezizomycotina</taxon>
        <taxon>Dothideomycetes</taxon>
        <taxon>Pleosporomycetidae</taxon>
        <taxon>Pleosporales</taxon>
        <taxon>Corynesporascaceae</taxon>
        <taxon>Corynespora</taxon>
    </lineage>
</organism>
<feature type="transmembrane region" description="Helical" evidence="7">
    <location>
        <begin position="340"/>
        <end position="362"/>
    </location>
</feature>
<evidence type="ECO:0000313" key="9">
    <source>
        <dbReference type="Proteomes" id="UP000240883"/>
    </source>
</evidence>
<dbReference type="AlphaFoldDB" id="A0A2T2PAE6"/>
<feature type="region of interest" description="Disordered" evidence="6">
    <location>
        <begin position="1"/>
        <end position="28"/>
    </location>
</feature>
<dbReference type="GO" id="GO:0016020">
    <property type="term" value="C:membrane"/>
    <property type="evidence" value="ECO:0007669"/>
    <property type="project" value="UniProtKB-SubCell"/>
</dbReference>
<feature type="transmembrane region" description="Helical" evidence="7">
    <location>
        <begin position="171"/>
        <end position="190"/>
    </location>
</feature>
<comment type="subcellular location">
    <subcellularLocation>
        <location evidence="1">Membrane</location>
        <topology evidence="1">Multi-pass membrane protein</topology>
    </subcellularLocation>
</comment>
<dbReference type="InterPro" id="IPR002293">
    <property type="entry name" value="AA/rel_permease1"/>
</dbReference>
<feature type="transmembrane region" description="Helical" evidence="7">
    <location>
        <begin position="202"/>
        <end position="222"/>
    </location>
</feature>
<dbReference type="EMBL" id="KZ678128">
    <property type="protein sequence ID" value="PSN74624.1"/>
    <property type="molecule type" value="Genomic_DNA"/>
</dbReference>
<evidence type="ECO:0000256" key="4">
    <source>
        <dbReference type="ARBA" id="ARBA00022989"/>
    </source>
</evidence>
<dbReference type="PANTHER" id="PTHR45649">
    <property type="entry name" value="AMINO-ACID PERMEASE BAT1"/>
    <property type="match status" value="1"/>
</dbReference>
<protein>
    <submittedName>
        <fullName evidence="8">Amino acid transporter</fullName>
    </submittedName>
</protein>
<feature type="transmembrane region" description="Helical" evidence="7">
    <location>
        <begin position="487"/>
        <end position="506"/>
    </location>
</feature>
<dbReference type="Proteomes" id="UP000240883">
    <property type="component" value="Unassembled WGS sequence"/>
</dbReference>
<reference evidence="8 9" key="1">
    <citation type="journal article" date="2018" name="Front. Microbiol.">
        <title>Genome-Wide Analysis of Corynespora cassiicola Leaf Fall Disease Putative Effectors.</title>
        <authorList>
            <person name="Lopez D."/>
            <person name="Ribeiro S."/>
            <person name="Label P."/>
            <person name="Fumanal B."/>
            <person name="Venisse J.S."/>
            <person name="Kohler A."/>
            <person name="de Oliveira R.R."/>
            <person name="Labutti K."/>
            <person name="Lipzen A."/>
            <person name="Lail K."/>
            <person name="Bauer D."/>
            <person name="Ohm R.A."/>
            <person name="Barry K.W."/>
            <person name="Spatafora J."/>
            <person name="Grigoriev I.V."/>
            <person name="Martin F.M."/>
            <person name="Pujade-Renaud V."/>
        </authorList>
    </citation>
    <scope>NUCLEOTIDE SEQUENCE [LARGE SCALE GENOMIC DNA]</scope>
    <source>
        <strain evidence="8 9">Philippines</strain>
    </source>
</reference>
<evidence type="ECO:0000313" key="8">
    <source>
        <dbReference type="EMBL" id="PSN74624.1"/>
    </source>
</evidence>
<dbReference type="Pfam" id="PF13520">
    <property type="entry name" value="AA_permease_2"/>
    <property type="match status" value="1"/>
</dbReference>
<evidence type="ECO:0000256" key="7">
    <source>
        <dbReference type="SAM" id="Phobius"/>
    </source>
</evidence>
<sequence length="526" mass="58387">MEEKTQAEARLRRTESPSRHVGEREGRRDVEEQVLAQTRVKRLFRFFQIFAFNLAYMSSWEGTAVNMYYALIQGGAPTLTWSTLIAYIGALFQSASIAELASMQPIAGAQYHWTWTLAPPAHRRCITWFQGWVTWWGWIALLAGVFNVNAVTLQNSIVAVRPGYADAVRGWHTSVIMLGIIAVAGAVNVWGWRGVPWVETGVGALHVGAWVAFLGVIGGLGWERGEVKSSREVFVEGEWGRSGWEDRFISFNVGMLATVWSFTGFDGAVHMAEEVKRARDAVPKAVFWSIAVNGILAFPIVVVFAYVMGPLDQVLTSSQPIFLIMERITESRNATAAMGMIFFVVIFGCSIASVATVSRLTWAWSRDRALWKYFSVLSGAYAIPNRATALCLFISACLSLVNIGSSVAFSAIIALSILGVFFSYLVNITLMLMARWNGEIRELTLGSWNLGRWGAMINIVAWIYTAWVMVFLPFPNFLPVTMQNMNFAGPVFGVVLAIVWVGWWAWGKDKWRGVDGDIVKVVVGGS</sequence>
<keyword evidence="5 7" id="KW-0472">Membrane</keyword>
<keyword evidence="9" id="KW-1185">Reference proteome</keyword>
<evidence type="ECO:0000256" key="1">
    <source>
        <dbReference type="ARBA" id="ARBA00004141"/>
    </source>
</evidence>
<feature type="transmembrane region" description="Helical" evidence="7">
    <location>
        <begin position="132"/>
        <end position="151"/>
    </location>
</feature>
<accession>A0A2T2PAE6</accession>
<evidence type="ECO:0000256" key="2">
    <source>
        <dbReference type="ARBA" id="ARBA00022448"/>
    </source>
</evidence>
<evidence type="ECO:0000256" key="3">
    <source>
        <dbReference type="ARBA" id="ARBA00022692"/>
    </source>
</evidence>
<name>A0A2T2PAE6_CORCC</name>
<dbReference type="GO" id="GO:0022857">
    <property type="term" value="F:transmembrane transporter activity"/>
    <property type="evidence" value="ECO:0007669"/>
    <property type="project" value="InterPro"/>
</dbReference>
<proteinExistence type="predicted"/>
<evidence type="ECO:0000256" key="5">
    <source>
        <dbReference type="ARBA" id="ARBA00023136"/>
    </source>
</evidence>